<dbReference type="Proteomes" id="UP001642484">
    <property type="component" value="Unassembled WGS sequence"/>
</dbReference>
<organism evidence="1 2">
    <name type="scientific">Durusdinium trenchii</name>
    <dbReference type="NCBI Taxonomy" id="1381693"/>
    <lineage>
        <taxon>Eukaryota</taxon>
        <taxon>Sar</taxon>
        <taxon>Alveolata</taxon>
        <taxon>Dinophyceae</taxon>
        <taxon>Suessiales</taxon>
        <taxon>Symbiodiniaceae</taxon>
        <taxon>Durusdinium</taxon>
    </lineage>
</organism>
<comment type="caution">
    <text evidence="1">The sequence shown here is derived from an EMBL/GenBank/DDBJ whole genome shotgun (WGS) entry which is preliminary data.</text>
</comment>
<dbReference type="EMBL" id="CAXAMN010022440">
    <property type="protein sequence ID" value="CAK9069469.1"/>
    <property type="molecule type" value="Genomic_DNA"/>
</dbReference>
<sequence length="124" mass="13348">MHGRFYTEQCWEICMPLDKCRLGARLAASDLSFSSSDDGFAKLLSILAFFASVETRVTVRLIPNIPDPDRSPSSSAPWLSGDGISGCEIAALCGNGPPGGSKRCGQITPRGVDIWSIDHESMRS</sequence>
<gene>
    <name evidence="1" type="ORF">CCMP2556_LOCUS34166</name>
</gene>
<name>A0ABP0P301_9DINO</name>
<keyword evidence="2" id="KW-1185">Reference proteome</keyword>
<evidence type="ECO:0000313" key="2">
    <source>
        <dbReference type="Proteomes" id="UP001642484"/>
    </source>
</evidence>
<evidence type="ECO:0000313" key="1">
    <source>
        <dbReference type="EMBL" id="CAK9069469.1"/>
    </source>
</evidence>
<reference evidence="1 2" key="1">
    <citation type="submission" date="2024-02" db="EMBL/GenBank/DDBJ databases">
        <authorList>
            <person name="Chen Y."/>
            <person name="Shah S."/>
            <person name="Dougan E. K."/>
            <person name="Thang M."/>
            <person name="Chan C."/>
        </authorList>
    </citation>
    <scope>NUCLEOTIDE SEQUENCE [LARGE SCALE GENOMIC DNA]</scope>
</reference>
<protein>
    <submittedName>
        <fullName evidence="1">Uncharacterized protein</fullName>
    </submittedName>
</protein>
<proteinExistence type="predicted"/>
<accession>A0ABP0P301</accession>